<gene>
    <name evidence="3" type="ORF">GCM10011534_29730</name>
</gene>
<dbReference type="EMBL" id="BMLF01000002">
    <property type="protein sequence ID" value="GGM06053.1"/>
    <property type="molecule type" value="Genomic_DNA"/>
</dbReference>
<keyword evidence="4" id="KW-1185">Reference proteome</keyword>
<dbReference type="Gene3D" id="2.30.30.240">
    <property type="entry name" value="PRC-barrel domain"/>
    <property type="match status" value="1"/>
</dbReference>
<protein>
    <recommendedName>
        <fullName evidence="2">PRC-barrel domain-containing protein</fullName>
    </recommendedName>
</protein>
<name>A0A917T0I5_9RHOB</name>
<evidence type="ECO:0000259" key="2">
    <source>
        <dbReference type="Pfam" id="PF05239"/>
    </source>
</evidence>
<dbReference type="Proteomes" id="UP000649829">
    <property type="component" value="Unassembled WGS sequence"/>
</dbReference>
<dbReference type="PANTHER" id="PTHR36505">
    <property type="entry name" value="BLR1072 PROTEIN"/>
    <property type="match status" value="1"/>
</dbReference>
<feature type="signal peptide" evidence="1">
    <location>
        <begin position="1"/>
        <end position="26"/>
    </location>
</feature>
<dbReference type="Pfam" id="PF05239">
    <property type="entry name" value="PRC"/>
    <property type="match status" value="1"/>
</dbReference>
<dbReference type="PANTHER" id="PTHR36505:SF1">
    <property type="entry name" value="BLR1072 PROTEIN"/>
    <property type="match status" value="1"/>
</dbReference>
<reference evidence="3" key="2">
    <citation type="submission" date="2020-09" db="EMBL/GenBank/DDBJ databases">
        <authorList>
            <person name="Sun Q."/>
            <person name="Zhou Y."/>
        </authorList>
    </citation>
    <scope>NUCLEOTIDE SEQUENCE</scope>
    <source>
        <strain evidence="3">CGMCC 1.6293</strain>
    </source>
</reference>
<dbReference type="AlphaFoldDB" id="A0A917T0I5"/>
<comment type="caution">
    <text evidence="3">The sequence shown here is derived from an EMBL/GenBank/DDBJ whole genome shotgun (WGS) entry which is preliminary data.</text>
</comment>
<dbReference type="InterPro" id="IPR027275">
    <property type="entry name" value="PRC-brl_dom"/>
</dbReference>
<evidence type="ECO:0000313" key="4">
    <source>
        <dbReference type="Proteomes" id="UP000649829"/>
    </source>
</evidence>
<accession>A0A917T0I5</accession>
<proteinExistence type="predicted"/>
<reference evidence="3" key="1">
    <citation type="journal article" date="2014" name="Int. J. Syst. Evol. Microbiol.">
        <title>Complete genome sequence of Corynebacterium casei LMG S-19264T (=DSM 44701T), isolated from a smear-ripened cheese.</title>
        <authorList>
            <consortium name="US DOE Joint Genome Institute (JGI-PGF)"/>
            <person name="Walter F."/>
            <person name="Albersmeier A."/>
            <person name="Kalinowski J."/>
            <person name="Ruckert C."/>
        </authorList>
    </citation>
    <scope>NUCLEOTIDE SEQUENCE</scope>
    <source>
        <strain evidence="3">CGMCC 1.6293</strain>
    </source>
</reference>
<feature type="domain" description="PRC-barrel" evidence="2">
    <location>
        <begin position="42"/>
        <end position="103"/>
    </location>
</feature>
<evidence type="ECO:0000313" key="3">
    <source>
        <dbReference type="EMBL" id="GGM06053.1"/>
    </source>
</evidence>
<evidence type="ECO:0000256" key="1">
    <source>
        <dbReference type="SAM" id="SignalP"/>
    </source>
</evidence>
<sequence length="122" mass="13142">METKMKTTLCTTALALLLATPLAAQNAETGDAGPVTSRDATYLKSIEDIDVVSADGDKIGEVEEILVDADGNPAAFLIEFGGWFDLGDDDVAVPLEALTYDGKNYVSKMTEEQLQNLQPWDE</sequence>
<dbReference type="SUPFAM" id="SSF50346">
    <property type="entry name" value="PRC-barrel domain"/>
    <property type="match status" value="1"/>
</dbReference>
<dbReference type="InterPro" id="IPR011033">
    <property type="entry name" value="PRC_barrel-like_sf"/>
</dbReference>
<organism evidence="3 4">
    <name type="scientific">Pseudooceanicola nanhaiensis</name>
    <dbReference type="NCBI Taxonomy" id="375761"/>
    <lineage>
        <taxon>Bacteria</taxon>
        <taxon>Pseudomonadati</taxon>
        <taxon>Pseudomonadota</taxon>
        <taxon>Alphaproteobacteria</taxon>
        <taxon>Rhodobacterales</taxon>
        <taxon>Paracoccaceae</taxon>
        <taxon>Pseudooceanicola</taxon>
    </lineage>
</organism>
<feature type="chain" id="PRO_5036688338" description="PRC-barrel domain-containing protein" evidence="1">
    <location>
        <begin position="27"/>
        <end position="122"/>
    </location>
</feature>
<keyword evidence="1" id="KW-0732">Signal</keyword>